<dbReference type="GeneID" id="129342579"/>
<dbReference type="GO" id="GO:0005615">
    <property type="term" value="C:extracellular space"/>
    <property type="evidence" value="ECO:0007669"/>
    <property type="project" value="TreeGrafter"/>
</dbReference>
<evidence type="ECO:0000259" key="8">
    <source>
        <dbReference type="PROSITE" id="PS50279"/>
    </source>
</evidence>
<evidence type="ECO:0000256" key="4">
    <source>
        <dbReference type="ARBA" id="ARBA00022729"/>
    </source>
</evidence>
<keyword evidence="6" id="KW-1015">Disulfide bond</keyword>
<dbReference type="PROSITE" id="PS00280">
    <property type="entry name" value="BPTI_KUNITZ_1"/>
    <property type="match status" value="1"/>
</dbReference>
<dbReference type="InterPro" id="IPR050098">
    <property type="entry name" value="TFPI/VKTCI-like"/>
</dbReference>
<keyword evidence="4 7" id="KW-0732">Signal</keyword>
<evidence type="ECO:0000256" key="2">
    <source>
        <dbReference type="ARBA" id="ARBA00022525"/>
    </source>
</evidence>
<dbReference type="PANTHER" id="PTHR10083">
    <property type="entry name" value="KUNITZ-TYPE PROTEASE INHIBITOR-RELATED"/>
    <property type="match status" value="1"/>
</dbReference>
<dbReference type="Pfam" id="PF00014">
    <property type="entry name" value="Kunitz_BPTI"/>
    <property type="match status" value="1"/>
</dbReference>
<dbReference type="RefSeq" id="XP_054854394.1">
    <property type="nucleotide sequence ID" value="XM_054998419.1"/>
</dbReference>
<evidence type="ECO:0000256" key="5">
    <source>
        <dbReference type="ARBA" id="ARBA00022900"/>
    </source>
</evidence>
<dbReference type="SMART" id="SM00131">
    <property type="entry name" value="KU"/>
    <property type="match status" value="1"/>
</dbReference>
<dbReference type="Proteomes" id="UP001190640">
    <property type="component" value="Chromosome 14"/>
</dbReference>
<accession>A0AA97KGE2</accession>
<dbReference type="AlphaFoldDB" id="A0AA97KGE2"/>
<feature type="chain" id="PRO_5041705874" evidence="7">
    <location>
        <begin position="28"/>
        <end position="89"/>
    </location>
</feature>
<sequence length="89" mass="9964">MSCNRMVLLVLVAGLLAIWSELLSVSGEIPERCTKPAKTGICRAAFPRYYYDTEMKKCLTFTYGGCGGNDNNFPKIEDCQKECEQSAKR</sequence>
<dbReference type="InterPro" id="IPR036880">
    <property type="entry name" value="Kunitz_BPTI_sf"/>
</dbReference>
<evidence type="ECO:0000256" key="3">
    <source>
        <dbReference type="ARBA" id="ARBA00022690"/>
    </source>
</evidence>
<dbReference type="KEGG" id="emc:129342579"/>
<evidence type="ECO:0000313" key="10">
    <source>
        <dbReference type="RefSeq" id="XP_054854394.1"/>
    </source>
</evidence>
<dbReference type="PRINTS" id="PR00759">
    <property type="entry name" value="BASICPTASE"/>
</dbReference>
<protein>
    <submittedName>
        <fullName evidence="10">PI-actitoxin-Aeq3a-like</fullName>
    </submittedName>
</protein>
<dbReference type="InterPro" id="IPR002223">
    <property type="entry name" value="Kunitz_BPTI"/>
</dbReference>
<keyword evidence="3" id="KW-0646">Protease inhibitor</keyword>
<keyword evidence="5" id="KW-0722">Serine protease inhibitor</keyword>
<reference evidence="10" key="1">
    <citation type="submission" date="2025-08" db="UniProtKB">
        <authorList>
            <consortium name="RefSeq"/>
        </authorList>
    </citation>
    <scope>IDENTIFICATION</scope>
    <source>
        <tissue evidence="10">Blood</tissue>
    </source>
</reference>
<feature type="signal peptide" evidence="7">
    <location>
        <begin position="1"/>
        <end position="27"/>
    </location>
</feature>
<evidence type="ECO:0000256" key="7">
    <source>
        <dbReference type="SAM" id="SignalP"/>
    </source>
</evidence>
<dbReference type="GO" id="GO:0004867">
    <property type="term" value="F:serine-type endopeptidase inhibitor activity"/>
    <property type="evidence" value="ECO:0007669"/>
    <property type="project" value="UniProtKB-KW"/>
</dbReference>
<dbReference type="Gene3D" id="4.10.410.10">
    <property type="entry name" value="Pancreatic trypsin inhibitor Kunitz domain"/>
    <property type="match status" value="1"/>
</dbReference>
<dbReference type="InterPro" id="IPR020901">
    <property type="entry name" value="Prtase_inh_Kunz-CS"/>
</dbReference>
<dbReference type="FunFam" id="4.10.410.10:FF:000006">
    <property type="entry name" value="Serine peptidase inhibitor, Kunitz type 1"/>
    <property type="match status" value="1"/>
</dbReference>
<organism evidence="9 10">
    <name type="scientific">Eublepharis macularius</name>
    <name type="common">Leopard gecko</name>
    <name type="synonym">Cyrtodactylus macularius</name>
    <dbReference type="NCBI Taxonomy" id="481883"/>
    <lineage>
        <taxon>Eukaryota</taxon>
        <taxon>Metazoa</taxon>
        <taxon>Chordata</taxon>
        <taxon>Craniata</taxon>
        <taxon>Vertebrata</taxon>
        <taxon>Euteleostomi</taxon>
        <taxon>Lepidosauria</taxon>
        <taxon>Squamata</taxon>
        <taxon>Bifurcata</taxon>
        <taxon>Gekkota</taxon>
        <taxon>Eublepharidae</taxon>
        <taxon>Eublepharinae</taxon>
        <taxon>Eublepharis</taxon>
    </lineage>
</organism>
<proteinExistence type="predicted"/>
<keyword evidence="2" id="KW-0964">Secreted</keyword>
<name>A0AA97KGE2_EUBMA</name>
<evidence type="ECO:0000313" key="9">
    <source>
        <dbReference type="Proteomes" id="UP001190640"/>
    </source>
</evidence>
<evidence type="ECO:0000256" key="6">
    <source>
        <dbReference type="ARBA" id="ARBA00023157"/>
    </source>
</evidence>
<dbReference type="SUPFAM" id="SSF57362">
    <property type="entry name" value="BPTI-like"/>
    <property type="match status" value="1"/>
</dbReference>
<comment type="subcellular location">
    <subcellularLocation>
        <location evidence="1">Secreted</location>
    </subcellularLocation>
</comment>
<keyword evidence="9" id="KW-1185">Reference proteome</keyword>
<dbReference type="PROSITE" id="PS50279">
    <property type="entry name" value="BPTI_KUNITZ_2"/>
    <property type="match status" value="1"/>
</dbReference>
<gene>
    <name evidence="10" type="primary">LOC129342579</name>
</gene>
<feature type="domain" description="BPTI/Kunitz inhibitor" evidence="8">
    <location>
        <begin position="33"/>
        <end position="83"/>
    </location>
</feature>
<dbReference type="PANTHER" id="PTHR10083:SF376">
    <property type="entry name" value="SERINE PEPTIDASE INHIBITOR, KUNITZ TYPE, 3"/>
    <property type="match status" value="1"/>
</dbReference>
<evidence type="ECO:0000256" key="1">
    <source>
        <dbReference type="ARBA" id="ARBA00004613"/>
    </source>
</evidence>